<dbReference type="PIRSF" id="PIRSF037846">
    <property type="entry name" value="Autolysin_YrvJ_prd"/>
    <property type="match status" value="1"/>
</dbReference>
<dbReference type="InterPro" id="IPR002508">
    <property type="entry name" value="MurNAc-LAA_cat"/>
</dbReference>
<dbReference type="PATRIC" id="fig|1423738.3.peg.1516"/>
<dbReference type="Pfam" id="PF08239">
    <property type="entry name" value="SH3_3"/>
    <property type="match status" value="3"/>
</dbReference>
<dbReference type="GO" id="GO:0071555">
    <property type="term" value="P:cell wall organization"/>
    <property type="evidence" value="ECO:0007669"/>
    <property type="project" value="UniProtKB-KW"/>
</dbReference>
<organism evidence="5 6">
    <name type="scientific">Lapidilactobacillus dextrinicus DSM 20335</name>
    <dbReference type="NCBI Taxonomy" id="1423738"/>
    <lineage>
        <taxon>Bacteria</taxon>
        <taxon>Bacillati</taxon>
        <taxon>Bacillota</taxon>
        <taxon>Bacilli</taxon>
        <taxon>Lactobacillales</taxon>
        <taxon>Lactobacillaceae</taxon>
        <taxon>Lapidilactobacillus</taxon>
    </lineage>
</organism>
<dbReference type="InterPro" id="IPR017293">
    <property type="entry name" value="N-acetylmuramoyl-L-ala_amidase"/>
</dbReference>
<dbReference type="CDD" id="cd00174">
    <property type="entry name" value="SH3"/>
    <property type="match status" value="1"/>
</dbReference>
<evidence type="ECO:0000259" key="4">
    <source>
        <dbReference type="PROSITE" id="PS51781"/>
    </source>
</evidence>
<evidence type="ECO:0000313" key="5">
    <source>
        <dbReference type="EMBL" id="KRM79325.1"/>
    </source>
</evidence>
<evidence type="ECO:0000313" key="6">
    <source>
        <dbReference type="Proteomes" id="UP000051813"/>
    </source>
</evidence>
<dbReference type="AlphaFoldDB" id="A0A0R2BIG2"/>
<reference evidence="5 6" key="1">
    <citation type="journal article" date="2015" name="Genome Announc.">
        <title>Expanding the biotechnology potential of lactobacilli through comparative genomics of 213 strains and associated genera.</title>
        <authorList>
            <person name="Sun Z."/>
            <person name="Harris H.M."/>
            <person name="McCann A."/>
            <person name="Guo C."/>
            <person name="Argimon S."/>
            <person name="Zhang W."/>
            <person name="Yang X."/>
            <person name="Jeffery I.B."/>
            <person name="Cooney J.C."/>
            <person name="Kagawa T.F."/>
            <person name="Liu W."/>
            <person name="Song Y."/>
            <person name="Salvetti E."/>
            <person name="Wrobel A."/>
            <person name="Rasinkangas P."/>
            <person name="Parkhill J."/>
            <person name="Rea M.C."/>
            <person name="O'Sullivan O."/>
            <person name="Ritari J."/>
            <person name="Douillard F.P."/>
            <person name="Paul Ross R."/>
            <person name="Yang R."/>
            <person name="Briner A.E."/>
            <person name="Felis G.E."/>
            <person name="de Vos W.M."/>
            <person name="Barrangou R."/>
            <person name="Klaenhammer T.R."/>
            <person name="Caufield P.W."/>
            <person name="Cui Y."/>
            <person name="Zhang H."/>
            <person name="O'Toole P.W."/>
        </authorList>
    </citation>
    <scope>NUCLEOTIDE SEQUENCE [LARGE SCALE GENOMIC DNA]</scope>
    <source>
        <strain evidence="5 6">DSM 20335</strain>
    </source>
</reference>
<dbReference type="STRING" id="1423738.FC84_GL001499"/>
<keyword evidence="2" id="KW-0961">Cell wall biogenesis/degradation</keyword>
<feature type="domain" description="SH3b" evidence="4">
    <location>
        <begin position="42"/>
        <end position="107"/>
    </location>
</feature>
<keyword evidence="3" id="KW-0472">Membrane</keyword>
<dbReference type="GO" id="GO:0009253">
    <property type="term" value="P:peptidoglycan catabolic process"/>
    <property type="evidence" value="ECO:0007669"/>
    <property type="project" value="InterPro"/>
</dbReference>
<feature type="domain" description="SH3b" evidence="4">
    <location>
        <begin position="194"/>
        <end position="258"/>
    </location>
</feature>
<dbReference type="Gene3D" id="2.30.30.40">
    <property type="entry name" value="SH3 Domains"/>
    <property type="match status" value="3"/>
</dbReference>
<dbReference type="GO" id="GO:0030288">
    <property type="term" value="C:outer membrane-bounded periplasmic space"/>
    <property type="evidence" value="ECO:0007669"/>
    <property type="project" value="TreeGrafter"/>
</dbReference>
<dbReference type="InterPro" id="IPR050695">
    <property type="entry name" value="N-acetylmuramoyl_amidase_3"/>
</dbReference>
<dbReference type="Gene3D" id="3.40.630.40">
    <property type="entry name" value="Zn-dependent exopeptidases"/>
    <property type="match status" value="1"/>
</dbReference>
<dbReference type="EMBL" id="AYYK01000004">
    <property type="protein sequence ID" value="KRM79325.1"/>
    <property type="molecule type" value="Genomic_DNA"/>
</dbReference>
<dbReference type="SMART" id="SM00646">
    <property type="entry name" value="Ami_3"/>
    <property type="match status" value="1"/>
</dbReference>
<keyword evidence="6" id="KW-1185">Reference proteome</keyword>
<evidence type="ECO:0000256" key="2">
    <source>
        <dbReference type="ARBA" id="ARBA00023316"/>
    </source>
</evidence>
<dbReference type="Proteomes" id="UP000051813">
    <property type="component" value="Unassembled WGS sequence"/>
</dbReference>
<evidence type="ECO:0000256" key="1">
    <source>
        <dbReference type="ARBA" id="ARBA00022801"/>
    </source>
</evidence>
<dbReference type="PANTHER" id="PTHR30404:SF0">
    <property type="entry name" value="N-ACETYLMURAMOYL-L-ALANINE AMIDASE AMIC"/>
    <property type="match status" value="1"/>
</dbReference>
<dbReference type="CDD" id="cd02696">
    <property type="entry name" value="MurNAc-LAA"/>
    <property type="match status" value="1"/>
</dbReference>
<accession>A0A0R2BIG2</accession>
<name>A0A0R2BIG2_9LACO</name>
<gene>
    <name evidence="5" type="ORF">FC84_GL001499</name>
</gene>
<dbReference type="PANTHER" id="PTHR30404">
    <property type="entry name" value="N-ACETYLMURAMOYL-L-ALANINE AMIDASE"/>
    <property type="match status" value="1"/>
</dbReference>
<dbReference type="InterPro" id="IPR003646">
    <property type="entry name" value="SH3-like_bac-type"/>
</dbReference>
<proteinExistence type="predicted"/>
<sequence length="451" mass="49143">MFDYKGLINLIKAILKKIWHWRVVLTISIAIILSVGTTIVLATSQQVEVQANVLNIRKGPGLAYDVAGQVKKGQRLTIISERNEWYQVRISNNQVGWVASWLVKNTEVSATTNQVASVISGGTPIYQSNNESSHQLTTLTAGTNVTILYSENGWYEIKYGTSVAWIQQSAVRLSSQVESNAQTENTVITSNTSDATQVVVINSNNTHLRAQPNASAAIVANLSEKSTLTYIKTVNQWYEVKTNSGKTGYLASWVVTLKNKSTDSSAMPKVASNLAESTIVLDAGHGGYDSGALSQSNKYEKNYTLQMVNAVAAQLRSAGANVVLTRSGDDFVGLAERAHVSNKLSADAFISIHFDSSQSADSASGITTYYYNKGRDGKLATSLNKQLAVLPLTNRGAEYANYEVLRDNTRPSVLLELGYINNKKDFSYIKSSSYQQTVANSIVNGLTAYFK</sequence>
<dbReference type="SMART" id="SM00287">
    <property type="entry name" value="SH3b"/>
    <property type="match status" value="3"/>
</dbReference>
<dbReference type="SUPFAM" id="SSF53187">
    <property type="entry name" value="Zn-dependent exopeptidases"/>
    <property type="match status" value="1"/>
</dbReference>
<comment type="caution">
    <text evidence="5">The sequence shown here is derived from an EMBL/GenBank/DDBJ whole genome shotgun (WGS) entry which is preliminary data.</text>
</comment>
<keyword evidence="1" id="KW-0378">Hydrolase</keyword>
<feature type="transmembrane region" description="Helical" evidence="3">
    <location>
        <begin position="21"/>
        <end position="42"/>
    </location>
</feature>
<dbReference type="Pfam" id="PF01520">
    <property type="entry name" value="Amidase_3"/>
    <property type="match status" value="1"/>
</dbReference>
<dbReference type="PROSITE" id="PS51781">
    <property type="entry name" value="SH3B"/>
    <property type="match status" value="2"/>
</dbReference>
<evidence type="ECO:0000256" key="3">
    <source>
        <dbReference type="SAM" id="Phobius"/>
    </source>
</evidence>
<keyword evidence="3" id="KW-0812">Transmembrane</keyword>
<dbReference type="GO" id="GO:0008745">
    <property type="term" value="F:N-acetylmuramoyl-L-alanine amidase activity"/>
    <property type="evidence" value="ECO:0007669"/>
    <property type="project" value="InterPro"/>
</dbReference>
<keyword evidence="3" id="KW-1133">Transmembrane helix</keyword>
<protein>
    <recommendedName>
        <fullName evidence="4">SH3b domain-containing protein</fullName>
    </recommendedName>
</protein>